<feature type="compositionally biased region" description="Acidic residues" evidence="6">
    <location>
        <begin position="267"/>
        <end position="277"/>
    </location>
</feature>
<keyword evidence="4" id="KW-0804">Transcription</keyword>
<name>A0A1J7J6X1_9PEZI</name>
<keyword evidence="8" id="KW-1185">Reference proteome</keyword>
<evidence type="ECO:0000256" key="3">
    <source>
        <dbReference type="ARBA" id="ARBA00023015"/>
    </source>
</evidence>
<feature type="compositionally biased region" description="Basic and acidic residues" evidence="6">
    <location>
        <begin position="202"/>
        <end position="211"/>
    </location>
</feature>
<dbReference type="SMART" id="SM01401">
    <property type="entry name" value="Sds3"/>
    <property type="match status" value="1"/>
</dbReference>
<feature type="compositionally biased region" description="Basic residues" evidence="6">
    <location>
        <begin position="297"/>
        <end position="312"/>
    </location>
</feature>
<evidence type="ECO:0000256" key="5">
    <source>
        <dbReference type="ARBA" id="ARBA00023242"/>
    </source>
</evidence>
<evidence type="ECO:0000256" key="1">
    <source>
        <dbReference type="ARBA" id="ARBA00004123"/>
    </source>
</evidence>
<evidence type="ECO:0000256" key="6">
    <source>
        <dbReference type="SAM" id="MobiDB-lite"/>
    </source>
</evidence>
<keyword evidence="5" id="KW-0539">Nucleus</keyword>
<evidence type="ECO:0000256" key="4">
    <source>
        <dbReference type="ARBA" id="ARBA00023163"/>
    </source>
</evidence>
<organism evidence="7 8">
    <name type="scientific">Coniochaeta ligniaria NRRL 30616</name>
    <dbReference type="NCBI Taxonomy" id="1408157"/>
    <lineage>
        <taxon>Eukaryota</taxon>
        <taxon>Fungi</taxon>
        <taxon>Dikarya</taxon>
        <taxon>Ascomycota</taxon>
        <taxon>Pezizomycotina</taxon>
        <taxon>Sordariomycetes</taxon>
        <taxon>Sordariomycetidae</taxon>
        <taxon>Coniochaetales</taxon>
        <taxon>Coniochaetaceae</taxon>
        <taxon>Coniochaeta</taxon>
    </lineage>
</organism>
<protein>
    <recommendedName>
        <fullName evidence="9">Transcriptional regulatory protein DEP1</fullName>
    </recommendedName>
</protein>
<dbReference type="InterPro" id="IPR013907">
    <property type="entry name" value="Sds3"/>
</dbReference>
<dbReference type="STRING" id="1408157.A0A1J7J6X1"/>
<feature type="compositionally biased region" description="Acidic residues" evidence="6">
    <location>
        <begin position="344"/>
        <end position="355"/>
    </location>
</feature>
<accession>A0A1J7J6X1</accession>
<gene>
    <name evidence="7" type="ORF">CONLIGDRAFT_639803</name>
</gene>
<dbReference type="GO" id="GO:0010468">
    <property type="term" value="P:regulation of gene expression"/>
    <property type="evidence" value="ECO:0007669"/>
    <property type="project" value="UniProtKB-ARBA"/>
</dbReference>
<dbReference type="AlphaFoldDB" id="A0A1J7J6X1"/>
<evidence type="ECO:0000313" key="8">
    <source>
        <dbReference type="Proteomes" id="UP000182658"/>
    </source>
</evidence>
<feature type="compositionally biased region" description="Acidic residues" evidence="6">
    <location>
        <begin position="76"/>
        <end position="92"/>
    </location>
</feature>
<evidence type="ECO:0008006" key="9">
    <source>
        <dbReference type="Google" id="ProtNLM"/>
    </source>
</evidence>
<dbReference type="OrthoDB" id="20886at2759"/>
<dbReference type="InParanoid" id="A0A1J7J6X1"/>
<proteinExistence type="predicted"/>
<feature type="region of interest" description="Disordered" evidence="6">
    <location>
        <begin position="1"/>
        <end position="364"/>
    </location>
</feature>
<dbReference type="Proteomes" id="UP000182658">
    <property type="component" value="Unassembled WGS sequence"/>
</dbReference>
<dbReference type="Gene3D" id="1.20.5.1500">
    <property type="match status" value="1"/>
</dbReference>
<dbReference type="PANTHER" id="PTHR21964">
    <property type="entry name" value="BREAST CANCER METASTASIS-SUPPRESSOR 1"/>
    <property type="match status" value="1"/>
</dbReference>
<dbReference type="Pfam" id="PF08598">
    <property type="entry name" value="Sds3"/>
    <property type="match status" value="1"/>
</dbReference>
<keyword evidence="3" id="KW-0805">Transcription regulation</keyword>
<dbReference type="GO" id="GO:0005654">
    <property type="term" value="C:nucleoplasm"/>
    <property type="evidence" value="ECO:0007669"/>
    <property type="project" value="UniProtKB-ARBA"/>
</dbReference>
<comment type="subcellular location">
    <subcellularLocation>
        <location evidence="1">Nucleus</location>
    </subcellularLocation>
</comment>
<evidence type="ECO:0000256" key="2">
    <source>
        <dbReference type="ARBA" id="ARBA00022491"/>
    </source>
</evidence>
<sequence>MATSETAPPMVSRSSPPILDRSPSNASSPLSDVEDKDADADEMDFDLPSPRATSLARQRQLEGLDVGSPSLSTGTDGDESMLSDADVNDSEAETERLYDTPPKNTTGRDTVYRAPESGVQLFLERRSRAFEPSPSKLQRQIKAHADEADGSDNDSLSDADDDDASTASNEPEQEAKPDESRSPSPVRKTSQPIKQDGVPTADAEKDEVIDTKKRKRSLAAEQLEEEQPLRKRTGSIGVPERDFSADHTAIIDDDVATPTILTREPSPEEEDTGEADTSEPKSKDVPTQSIEDTPQHARSKSAKRGTTKKRKGRGDNVGMESPMDSPVDGGTPAADDDGARNAEDEQPETNADEEAELAHKEEELERKKAAWEELAAIEKQFSNFRERLYQERLDQLNREEAMLLSPNPTHPEYLAMLSCIDARRDERIRVSTVELRMRMDLLKRKAVAERAQIMTQYHQGIRSSRERVLEDLGREWYEIQHERRRAANNIPDFGIRLPATKKETLRAAVAYNKEVSILAGVAKYQGFPAAPDIRGAREEEIEGDFEAITPPPPQQQYVAETPGPVSVQFGVGRGALGPAAEQFLEQTPWANPNHPAHAMQRPRDPVGMAPVLYMGPPMGRRHSSQQFGGGGFTNGEAAAGMMHKSNSGSGHERVKKMGVEGLKREAISHAA</sequence>
<feature type="compositionally biased region" description="Acidic residues" evidence="6">
    <location>
        <begin position="148"/>
        <end position="164"/>
    </location>
</feature>
<dbReference type="EMBL" id="KV875093">
    <property type="protein sequence ID" value="OIW35534.1"/>
    <property type="molecule type" value="Genomic_DNA"/>
</dbReference>
<keyword evidence="2" id="KW-0678">Repressor</keyword>
<evidence type="ECO:0000313" key="7">
    <source>
        <dbReference type="EMBL" id="OIW35534.1"/>
    </source>
</evidence>
<reference evidence="7 8" key="1">
    <citation type="submission" date="2016-10" db="EMBL/GenBank/DDBJ databases">
        <title>Draft genome sequence of Coniochaeta ligniaria NRRL30616, a lignocellulolytic fungus for bioabatement of inhibitors in plant biomass hydrolysates.</title>
        <authorList>
            <consortium name="DOE Joint Genome Institute"/>
            <person name="Jimenez D.J."/>
            <person name="Hector R.E."/>
            <person name="Riley R."/>
            <person name="Sun H."/>
            <person name="Grigoriev I.V."/>
            <person name="Van Elsas J.D."/>
            <person name="Nichols N.N."/>
        </authorList>
    </citation>
    <scope>NUCLEOTIDE SEQUENCE [LARGE SCALE GENOMIC DNA]</scope>
    <source>
        <strain evidence="7 8">NRRL 30616</strain>
    </source>
</reference>
<feature type="compositionally biased region" description="Acidic residues" evidence="6">
    <location>
        <begin position="32"/>
        <end position="45"/>
    </location>
</feature>